<feature type="domain" description="Gylcosyl hydrolase 115 C-terminal" evidence="3">
    <location>
        <begin position="711"/>
        <end position="791"/>
    </location>
</feature>
<dbReference type="GO" id="GO:0016787">
    <property type="term" value="F:hydrolase activity"/>
    <property type="evidence" value="ECO:0007669"/>
    <property type="project" value="UniProtKB-KW"/>
</dbReference>
<accession>A0A9P1H2H0</accession>
<dbReference type="Gene3D" id="3.20.20.520">
    <property type="entry name" value="Glycosyl hydrolase family 115"/>
    <property type="match status" value="2"/>
</dbReference>
<comment type="caution">
    <text evidence="4">The sequence shown here is derived from an EMBL/GenBank/DDBJ whole genome shotgun (WGS) entry which is preliminary data.</text>
</comment>
<dbReference type="OrthoDB" id="4849794at2759"/>
<dbReference type="AlphaFoldDB" id="A0A9P1H2H0"/>
<evidence type="ECO:0000256" key="2">
    <source>
        <dbReference type="SAM" id="SignalP"/>
    </source>
</evidence>
<dbReference type="InterPro" id="IPR041437">
    <property type="entry name" value="GH115_C"/>
</dbReference>
<name>A0A9P1H2H0_9PEZI</name>
<keyword evidence="5" id="KW-1185">Reference proteome</keyword>
<evidence type="ECO:0000256" key="1">
    <source>
        <dbReference type="ARBA" id="ARBA00022801"/>
    </source>
</evidence>
<feature type="signal peptide" evidence="2">
    <location>
        <begin position="1"/>
        <end position="22"/>
    </location>
</feature>
<dbReference type="Pfam" id="PF17829">
    <property type="entry name" value="GH115_C"/>
    <property type="match status" value="1"/>
</dbReference>
<organism evidence="4 5">
    <name type="scientific">Parascedosporium putredinis</name>
    <dbReference type="NCBI Taxonomy" id="1442378"/>
    <lineage>
        <taxon>Eukaryota</taxon>
        <taxon>Fungi</taxon>
        <taxon>Dikarya</taxon>
        <taxon>Ascomycota</taxon>
        <taxon>Pezizomycotina</taxon>
        <taxon>Sordariomycetes</taxon>
        <taxon>Hypocreomycetidae</taxon>
        <taxon>Microascales</taxon>
        <taxon>Microascaceae</taxon>
        <taxon>Parascedosporium</taxon>
    </lineage>
</organism>
<keyword evidence="1" id="KW-0378">Hydrolase</keyword>
<evidence type="ECO:0000313" key="5">
    <source>
        <dbReference type="Proteomes" id="UP000838763"/>
    </source>
</evidence>
<dbReference type="PANTHER" id="PTHR37842:SF2">
    <property type="entry name" value="GYLCOSYL HYDROLASE 115 C-TERMINAL DOMAIN-CONTAINING PROTEIN"/>
    <property type="match status" value="1"/>
</dbReference>
<dbReference type="EMBL" id="CALLCH030000012">
    <property type="protein sequence ID" value="CAI4215477.1"/>
    <property type="molecule type" value="Genomic_DNA"/>
</dbReference>
<dbReference type="Gene3D" id="2.60.120.1620">
    <property type="match status" value="1"/>
</dbReference>
<reference evidence="4" key="1">
    <citation type="submission" date="2022-11" db="EMBL/GenBank/DDBJ databases">
        <authorList>
            <person name="Scott C."/>
            <person name="Bruce N."/>
        </authorList>
    </citation>
    <scope>NUCLEOTIDE SEQUENCE</scope>
</reference>
<dbReference type="PANTHER" id="PTHR37842">
    <property type="match status" value="1"/>
</dbReference>
<dbReference type="InterPro" id="IPR031924">
    <property type="entry name" value="GH115"/>
</dbReference>
<proteinExistence type="predicted"/>
<dbReference type="Pfam" id="PF15979">
    <property type="entry name" value="Glyco_hydro_115"/>
    <property type="match status" value="2"/>
</dbReference>
<feature type="chain" id="PRO_5040245224" description="Gylcosyl hydrolase 115 C-terminal domain-containing protein" evidence="2">
    <location>
        <begin position="23"/>
        <end position="804"/>
    </location>
</feature>
<dbReference type="InterPro" id="IPR042301">
    <property type="entry name" value="GH115_sf"/>
</dbReference>
<dbReference type="Gene3D" id="3.30.379.10">
    <property type="entry name" value="Chitobiase/beta-hexosaminidase domain 2-like"/>
    <property type="match status" value="1"/>
</dbReference>
<evidence type="ECO:0000313" key="4">
    <source>
        <dbReference type="EMBL" id="CAI4215477.1"/>
    </source>
</evidence>
<dbReference type="Proteomes" id="UP000838763">
    <property type="component" value="Unassembled WGS sequence"/>
</dbReference>
<gene>
    <name evidence="4" type="ORF">PPNO1_LOCUS5188</name>
</gene>
<protein>
    <recommendedName>
        <fullName evidence="3">Gylcosyl hydrolase 115 C-terminal domain-containing protein</fullName>
    </recommendedName>
</protein>
<sequence length="804" mass="89511">MKHLLPRAAALAVAFLSAPVLALFEETMVEFRASSSSIDITTAPIVLSSDDWTGVHIAADSLSSDLEAITEVSRDLFSYAVDEAEEYLVNLTSIVIAGSVDSALIRSLVDAEILDVADIEGKWESFKTTVVDAPFPGVDSALVIAGSDKRGTIFGIHTLAEQCGQSPFHWFSDVPPKSMLLDSSPGNIFFTDDPGNQQLADDYGIVISTAHHEPMQRATNEWDESGLGAWDWSKNRENMTDFMEVGIERAGNNESYFTIGLRGLGDEAANTENAIEMLKEVFEVQRGIIEKYHGAPDADVTLLFPDDNWGNVYRLPTGDEVSRKGGSGVYYHFEYVGLPRSYKWANTNNLAKVLKELMHSYLRGADRIWIVNVGDIKPMEIPFAFAMDLAWNVSNFSFSKIPTYLKLLATREFGADHAEEIADILMEHSHLIGMRRFELVTADTFSTLNYHEAERILGRWKALSARAKAVYDQLDGQLQPAFYQLVYHPVASGSIYYSVMIGVGTNYKYALERRNTANAVARQVLDDFDASYDMAVYDAAWQEPKSWAGPARDMLANLSFVQLRQDMQFSLGNLGIYAEQSISPIEQGRWAESVDSSMPTTGYTALLPQMDRFGPGVRHVDLFARGDYRVPIDWELDEISVDFIKITPTSGTLDKDKTEQRLNVTIDWSKVPTDFDDTVNVGITSTPARYPYFDLIRIPVVNTLVPTDFKGFPESAGLISLEAPHFQRSSAITNQKTEEKDPVVGFSVENAATSAWVEYDIYLFSDAEAVDATVYINGCLDTDPKLRMEFSSLWAKHPQTLPVC</sequence>
<dbReference type="Gene3D" id="1.20.58.2150">
    <property type="match status" value="1"/>
</dbReference>
<keyword evidence="2" id="KW-0732">Signal</keyword>
<evidence type="ECO:0000259" key="3">
    <source>
        <dbReference type="Pfam" id="PF17829"/>
    </source>
</evidence>
<dbReference type="InterPro" id="IPR029018">
    <property type="entry name" value="Hex-like_dom2"/>
</dbReference>